<evidence type="ECO:0000256" key="1">
    <source>
        <dbReference type="SAM" id="Phobius"/>
    </source>
</evidence>
<feature type="transmembrane region" description="Helical" evidence="1">
    <location>
        <begin position="333"/>
        <end position="354"/>
    </location>
</feature>
<dbReference type="AlphaFoldDB" id="A0A5M9HY95"/>
<organism evidence="2 3">
    <name type="scientific">Mediterraneibacter catenae</name>
    <dbReference type="NCBI Taxonomy" id="2594882"/>
    <lineage>
        <taxon>Bacteria</taxon>
        <taxon>Bacillati</taxon>
        <taxon>Bacillota</taxon>
        <taxon>Clostridia</taxon>
        <taxon>Lachnospirales</taxon>
        <taxon>Lachnospiraceae</taxon>
        <taxon>Mediterraneibacter</taxon>
    </lineage>
</organism>
<proteinExistence type="predicted"/>
<evidence type="ECO:0008006" key="4">
    <source>
        <dbReference type="Google" id="ProtNLM"/>
    </source>
</evidence>
<keyword evidence="1" id="KW-0812">Transmembrane</keyword>
<dbReference type="RefSeq" id="WP_087151777.1">
    <property type="nucleotide sequence ID" value="NZ_VMSO01000026.1"/>
</dbReference>
<keyword evidence="1" id="KW-1133">Transmembrane helix</keyword>
<evidence type="ECO:0000313" key="3">
    <source>
        <dbReference type="Proteomes" id="UP000322025"/>
    </source>
</evidence>
<sequence>MFMFCVFAVTDLVIIGIFYAVYGTRRKYSEGTLLGVHLPQSAAESEEVTAFMARYCRNTKIFYSVNVVISTAICGFCFWYFSVFMIVWSVWLLEFCIGAMVLLYGTHRKLYDMKVEKGWIGSSGSRIMAVDTKAAVQSGRMGLSALWHLLFCALILMPCIDADIRHYLVMSDDGWIFPVTGILVSFTFGILHTVILRMRNKVYSEDSDLNVEINRMQKNVWSWALVGSSLFNAAAYLVVVSGLDADGEIGAGMLGVYCIMETIPGFFMIGGFFYMRSRKEKLLRKNDRPLYIDDDVYWKNGWYSNPNDRRLMVQDWACSWNYTTNMARPAGKIFMFLALLFVAACLVWGCVQIWKIDFVPIELNISGKQVVITSGYSDYGIACDDITGVELLDSLPDDDYRKINGGEDQHKMLGRFKGENTGKCRMYLYTGYTPVLEIMTGDGPVYVNSKDPQETEEWMREISVNIAESS</sequence>
<keyword evidence="1" id="KW-0472">Membrane</keyword>
<feature type="transmembrane region" description="Helical" evidence="1">
    <location>
        <begin position="6"/>
        <end position="22"/>
    </location>
</feature>
<feature type="transmembrane region" description="Helical" evidence="1">
    <location>
        <begin position="175"/>
        <end position="196"/>
    </location>
</feature>
<feature type="transmembrane region" description="Helical" evidence="1">
    <location>
        <begin position="220"/>
        <end position="243"/>
    </location>
</feature>
<accession>A0A5M9HY95</accession>
<keyword evidence="3" id="KW-1185">Reference proteome</keyword>
<dbReference type="EMBL" id="VMSO01000026">
    <property type="protein sequence ID" value="KAA8500419.1"/>
    <property type="molecule type" value="Genomic_DNA"/>
</dbReference>
<dbReference type="Proteomes" id="UP000322025">
    <property type="component" value="Unassembled WGS sequence"/>
</dbReference>
<feature type="transmembrane region" description="Helical" evidence="1">
    <location>
        <begin position="87"/>
        <end position="105"/>
    </location>
</feature>
<dbReference type="OrthoDB" id="157646at2"/>
<evidence type="ECO:0000313" key="2">
    <source>
        <dbReference type="EMBL" id="KAA8500419.1"/>
    </source>
</evidence>
<reference evidence="2" key="1">
    <citation type="submission" date="2019-07" db="EMBL/GenBank/DDBJ databases">
        <authorList>
            <person name="Wongkuna S."/>
            <person name="Scaria J."/>
        </authorList>
    </citation>
    <scope>NUCLEOTIDE SEQUENCE [LARGE SCALE GENOMIC DNA]</scope>
    <source>
        <strain evidence="2">SW178</strain>
    </source>
</reference>
<feature type="transmembrane region" description="Helical" evidence="1">
    <location>
        <begin position="249"/>
        <end position="275"/>
    </location>
</feature>
<gene>
    <name evidence="2" type="ORF">FNY66_13770</name>
</gene>
<comment type="caution">
    <text evidence="2">The sequence shown here is derived from an EMBL/GenBank/DDBJ whole genome shotgun (WGS) entry which is preliminary data.</text>
</comment>
<feature type="transmembrane region" description="Helical" evidence="1">
    <location>
        <begin position="61"/>
        <end position="81"/>
    </location>
</feature>
<name>A0A5M9HY95_9FIRM</name>
<feature type="transmembrane region" description="Helical" evidence="1">
    <location>
        <begin position="146"/>
        <end position="169"/>
    </location>
</feature>
<protein>
    <recommendedName>
        <fullName evidence="4">Bacterial Pleckstrin homology domain-containing protein</fullName>
    </recommendedName>
</protein>